<accession>A0A9N9NW85</accession>
<evidence type="ECO:0000313" key="3">
    <source>
        <dbReference type="Proteomes" id="UP000789405"/>
    </source>
</evidence>
<reference evidence="2" key="1">
    <citation type="submission" date="2021-06" db="EMBL/GenBank/DDBJ databases">
        <authorList>
            <person name="Kallberg Y."/>
            <person name="Tangrot J."/>
            <person name="Rosling A."/>
        </authorList>
    </citation>
    <scope>NUCLEOTIDE SEQUENCE</scope>
    <source>
        <strain evidence="2">MA453B</strain>
    </source>
</reference>
<dbReference type="OrthoDB" id="2362516at2759"/>
<dbReference type="Proteomes" id="UP000789405">
    <property type="component" value="Unassembled WGS sequence"/>
</dbReference>
<protein>
    <submittedName>
        <fullName evidence="2">26486_t:CDS:1</fullName>
    </submittedName>
</protein>
<evidence type="ECO:0000313" key="2">
    <source>
        <dbReference type="EMBL" id="CAG8762656.1"/>
    </source>
</evidence>
<evidence type="ECO:0000256" key="1">
    <source>
        <dbReference type="SAM" id="MobiDB-lite"/>
    </source>
</evidence>
<feature type="region of interest" description="Disordered" evidence="1">
    <location>
        <begin position="1"/>
        <end position="25"/>
    </location>
</feature>
<sequence length="115" mass="12788">DGKMQKKEFMKPKHHHKRNNDNNDICQIRKENADQADAENEKFSSLTPDSPCKIGQNACVNGEFAQCPNGKFVLFPCAATEQCFSLPLVLSRGTSLTCDTPADKDARLEQARNCS</sequence>
<feature type="non-terminal residue" evidence="2">
    <location>
        <position position="115"/>
    </location>
</feature>
<feature type="compositionally biased region" description="Basic and acidic residues" evidence="1">
    <location>
        <begin position="1"/>
        <end position="11"/>
    </location>
</feature>
<comment type="caution">
    <text evidence="2">The sequence shown here is derived from an EMBL/GenBank/DDBJ whole genome shotgun (WGS) entry which is preliminary data.</text>
</comment>
<organism evidence="2 3">
    <name type="scientific">Dentiscutata erythropus</name>
    <dbReference type="NCBI Taxonomy" id="1348616"/>
    <lineage>
        <taxon>Eukaryota</taxon>
        <taxon>Fungi</taxon>
        <taxon>Fungi incertae sedis</taxon>
        <taxon>Mucoromycota</taxon>
        <taxon>Glomeromycotina</taxon>
        <taxon>Glomeromycetes</taxon>
        <taxon>Diversisporales</taxon>
        <taxon>Gigasporaceae</taxon>
        <taxon>Dentiscutata</taxon>
    </lineage>
</organism>
<keyword evidence="3" id="KW-1185">Reference proteome</keyword>
<dbReference type="EMBL" id="CAJVPY010017597">
    <property type="protein sequence ID" value="CAG8762656.1"/>
    <property type="molecule type" value="Genomic_DNA"/>
</dbReference>
<proteinExistence type="predicted"/>
<dbReference type="AlphaFoldDB" id="A0A9N9NW85"/>
<gene>
    <name evidence="2" type="ORF">DERYTH_LOCUS17958</name>
</gene>
<name>A0A9N9NW85_9GLOM</name>